<accession>A0ABD3EWS4</accession>
<keyword evidence="2" id="KW-1185">Reference proteome</keyword>
<proteinExistence type="predicted"/>
<protein>
    <submittedName>
        <fullName evidence="1">Uncharacterized protein</fullName>
    </submittedName>
</protein>
<comment type="caution">
    <text evidence="1">The sequence shown here is derived from an EMBL/GenBank/DDBJ whole genome shotgun (WGS) entry which is preliminary data.</text>
</comment>
<organism evidence="1 2">
    <name type="scientific">Phytophthora oleae</name>
    <dbReference type="NCBI Taxonomy" id="2107226"/>
    <lineage>
        <taxon>Eukaryota</taxon>
        <taxon>Sar</taxon>
        <taxon>Stramenopiles</taxon>
        <taxon>Oomycota</taxon>
        <taxon>Peronosporomycetes</taxon>
        <taxon>Peronosporales</taxon>
        <taxon>Peronosporaceae</taxon>
        <taxon>Phytophthora</taxon>
    </lineage>
</organism>
<dbReference type="EMBL" id="JBIMZQ010000050">
    <property type="protein sequence ID" value="KAL3658898.1"/>
    <property type="molecule type" value="Genomic_DNA"/>
</dbReference>
<dbReference type="AlphaFoldDB" id="A0ABD3EWS4"/>
<gene>
    <name evidence="1" type="ORF">V7S43_016041</name>
</gene>
<evidence type="ECO:0000313" key="2">
    <source>
        <dbReference type="Proteomes" id="UP001632037"/>
    </source>
</evidence>
<evidence type="ECO:0000313" key="1">
    <source>
        <dbReference type="EMBL" id="KAL3658898.1"/>
    </source>
</evidence>
<sequence length="52" mass="5911">MHGWYDGSNVVVPVMNISVESVSEVPEIGSRYKVNVIVRALDDQYAKLIFER</sequence>
<name>A0ABD3EWS4_9STRA</name>
<reference evidence="1 2" key="1">
    <citation type="submission" date="2024-09" db="EMBL/GenBank/DDBJ databases">
        <title>Genome sequencing and assembly of Phytophthora oleae, isolate VK10A, causative agent of rot of olive drupes.</title>
        <authorList>
            <person name="Conti Taguali S."/>
            <person name="Riolo M."/>
            <person name="La Spada F."/>
            <person name="Cacciola S.O."/>
            <person name="Dionisio G."/>
        </authorList>
    </citation>
    <scope>NUCLEOTIDE SEQUENCE [LARGE SCALE GENOMIC DNA]</scope>
    <source>
        <strain evidence="1 2">VK10A</strain>
    </source>
</reference>
<dbReference type="Proteomes" id="UP001632037">
    <property type="component" value="Unassembled WGS sequence"/>
</dbReference>